<keyword evidence="5" id="KW-0963">Cytoplasm</keyword>
<gene>
    <name evidence="5" type="primary">argD</name>
    <name evidence="6" type="ORF">H8693_01260</name>
</gene>
<dbReference type="InterPro" id="IPR015422">
    <property type="entry name" value="PyrdxlP-dep_Trfase_small"/>
</dbReference>
<dbReference type="Pfam" id="PF00202">
    <property type="entry name" value="Aminotran_3"/>
    <property type="match status" value="1"/>
</dbReference>
<comment type="cofactor">
    <cofactor evidence="5">
        <name>pyridoxal 5'-phosphate</name>
        <dbReference type="ChEBI" id="CHEBI:597326"/>
    </cofactor>
    <text evidence="5">Binds 1 pyridoxal phosphate per subunit.</text>
</comment>
<feature type="modified residue" description="N6-(pyridoxal phosphate)lysine" evidence="5">
    <location>
        <position position="252"/>
    </location>
</feature>
<evidence type="ECO:0000256" key="1">
    <source>
        <dbReference type="ARBA" id="ARBA00022576"/>
    </source>
</evidence>
<dbReference type="InterPro" id="IPR049704">
    <property type="entry name" value="Aminotrans_3_PPA_site"/>
</dbReference>
<comment type="pathway">
    <text evidence="5">Amino-acid biosynthesis; L-arginine biosynthesis; N(2)-acetyl-L-ornithine from L-glutamate: step 4/4.</text>
</comment>
<feature type="binding site" evidence="5">
    <location>
        <position position="280"/>
    </location>
    <ligand>
        <name>N(2)-acetyl-L-ornithine</name>
        <dbReference type="ChEBI" id="CHEBI:57805"/>
    </ligand>
</feature>
<dbReference type="GO" id="GO:0003992">
    <property type="term" value="F:N2-acetyl-L-ornithine:2-oxoglutarate 5-aminotransferase activity"/>
    <property type="evidence" value="ECO:0007669"/>
    <property type="project" value="UniProtKB-UniRule"/>
</dbReference>
<comment type="similarity">
    <text evidence="5">Belongs to the class-III pyridoxal-phosphate-dependent aminotransferase family. ArgD subfamily.</text>
</comment>
<name>A0A926HV37_9FIRM</name>
<dbReference type="GO" id="GO:0005737">
    <property type="term" value="C:cytoplasm"/>
    <property type="evidence" value="ECO:0007669"/>
    <property type="project" value="UniProtKB-SubCell"/>
</dbReference>
<dbReference type="PROSITE" id="PS00600">
    <property type="entry name" value="AA_TRANSFER_CLASS_3"/>
    <property type="match status" value="1"/>
</dbReference>
<dbReference type="Gene3D" id="3.40.640.10">
    <property type="entry name" value="Type I PLP-dependent aspartate aminotransferase-like (Major domain)"/>
    <property type="match status" value="1"/>
</dbReference>
<keyword evidence="2 5" id="KW-0028">Amino-acid biosynthesis</keyword>
<accession>A0A926HV37</accession>
<dbReference type="Gene3D" id="3.90.1150.10">
    <property type="entry name" value="Aspartate Aminotransferase, domain 1"/>
    <property type="match status" value="1"/>
</dbReference>
<evidence type="ECO:0000313" key="7">
    <source>
        <dbReference type="Proteomes" id="UP000617951"/>
    </source>
</evidence>
<evidence type="ECO:0000256" key="5">
    <source>
        <dbReference type="HAMAP-Rule" id="MF_01107"/>
    </source>
</evidence>
<reference evidence="6" key="1">
    <citation type="submission" date="2020-08" db="EMBL/GenBank/DDBJ databases">
        <title>Genome public.</title>
        <authorList>
            <person name="Liu C."/>
            <person name="Sun Q."/>
        </authorList>
    </citation>
    <scope>NUCLEOTIDE SEQUENCE</scope>
    <source>
        <strain evidence="6">NSJ-63</strain>
    </source>
</reference>
<dbReference type="NCBIfam" id="TIGR00707">
    <property type="entry name" value="argD"/>
    <property type="match status" value="1"/>
</dbReference>
<dbReference type="InterPro" id="IPR050103">
    <property type="entry name" value="Class-III_PLP-dep_AT"/>
</dbReference>
<dbReference type="EMBL" id="JACRSS010000001">
    <property type="protein sequence ID" value="MBC8537559.1"/>
    <property type="molecule type" value="Genomic_DNA"/>
</dbReference>
<comment type="caution">
    <text evidence="6">The sequence shown here is derived from an EMBL/GenBank/DDBJ whole genome shotgun (WGS) entry which is preliminary data.</text>
</comment>
<evidence type="ECO:0000256" key="4">
    <source>
        <dbReference type="ARBA" id="ARBA00022898"/>
    </source>
</evidence>
<dbReference type="CDD" id="cd00610">
    <property type="entry name" value="OAT_like"/>
    <property type="match status" value="1"/>
</dbReference>
<protein>
    <recommendedName>
        <fullName evidence="5">Acetylornithine aminotransferase</fullName>
        <shortName evidence="5">ACOAT</shortName>
        <ecNumber evidence="5">2.6.1.11</ecNumber>
    </recommendedName>
</protein>
<dbReference type="InterPro" id="IPR015421">
    <property type="entry name" value="PyrdxlP-dep_Trfase_major"/>
</dbReference>
<dbReference type="NCBIfam" id="NF002325">
    <property type="entry name" value="PRK01278.1"/>
    <property type="match status" value="1"/>
</dbReference>
<keyword evidence="1 5" id="KW-0032">Aminotransferase</keyword>
<dbReference type="InterPro" id="IPR015424">
    <property type="entry name" value="PyrdxlP-dep_Trfase"/>
</dbReference>
<dbReference type="RefSeq" id="WP_249279461.1">
    <property type="nucleotide sequence ID" value="NZ_JACRSS010000001.1"/>
</dbReference>
<feature type="binding site" evidence="5">
    <location>
        <begin position="223"/>
        <end position="226"/>
    </location>
    <ligand>
        <name>pyridoxal 5'-phosphate</name>
        <dbReference type="ChEBI" id="CHEBI:597326"/>
    </ligand>
</feature>
<proteinExistence type="inferred from homology"/>
<keyword evidence="7" id="KW-1185">Reference proteome</keyword>
<feature type="binding site" evidence="5">
    <location>
        <position position="281"/>
    </location>
    <ligand>
        <name>pyridoxal 5'-phosphate</name>
        <dbReference type="ChEBI" id="CHEBI:597326"/>
    </ligand>
</feature>
<keyword evidence="4 5" id="KW-0663">Pyridoxal phosphate</keyword>
<sequence length="399" mass="42955">MQIKDIIALDDKYYMGVFGKRFPICFVDGKGSSLIDSQGKVYTDFLGGIAVNCLGYSDPGLIQTLQDQVAHVMHTSNYFYVETQALAAEKLCKATGFDKVFFSNSGAEALEGAIKLARKYFHNKGQEKYEIITMKNSFHGRTLATLSATGQAHYQEPYHPLVPTFVHVPFNDLQAVKAAVTDKTCAILMEPIQGEGGVIPAQAEFIQGVRQLCNEKGILMIADEVQCGMGRTGCMLASQKYGVKPDIVTLAKALGGGVPIGAFLATEEVAAAFAPGDHGSTFGGNHLATAAANYVLGQLMETDMLKKIAALGAYFKEKLQELVDKFPNIALQARGDGLMLGLQITPQVPVKDIVVALQQKGYIIGTAGGNTLRFVPPYVISKADIDGLIAALEKIFQML</sequence>
<dbReference type="PANTHER" id="PTHR11986:SF79">
    <property type="entry name" value="ACETYLORNITHINE AMINOTRANSFERASE, MITOCHONDRIAL"/>
    <property type="match status" value="1"/>
</dbReference>
<dbReference type="Proteomes" id="UP000617951">
    <property type="component" value="Unassembled WGS sequence"/>
</dbReference>
<feature type="binding site" evidence="5">
    <location>
        <position position="138"/>
    </location>
    <ligand>
        <name>pyridoxal 5'-phosphate</name>
        <dbReference type="ChEBI" id="CHEBI:597326"/>
    </ligand>
</feature>
<evidence type="ECO:0000313" key="6">
    <source>
        <dbReference type="EMBL" id="MBC8537559.1"/>
    </source>
</evidence>
<dbReference type="HAMAP" id="MF_01107">
    <property type="entry name" value="ArgD_aminotrans_3"/>
    <property type="match status" value="1"/>
</dbReference>
<feature type="binding site" evidence="5">
    <location>
        <begin position="106"/>
        <end position="107"/>
    </location>
    <ligand>
        <name>pyridoxal 5'-phosphate</name>
        <dbReference type="ChEBI" id="CHEBI:597326"/>
    </ligand>
</feature>
<dbReference type="EC" id="2.6.1.11" evidence="5"/>
<dbReference type="GO" id="GO:0006526">
    <property type="term" value="P:L-arginine biosynthetic process"/>
    <property type="evidence" value="ECO:0007669"/>
    <property type="project" value="UniProtKB-UniRule"/>
</dbReference>
<dbReference type="PANTHER" id="PTHR11986">
    <property type="entry name" value="AMINOTRANSFERASE CLASS III"/>
    <property type="match status" value="1"/>
</dbReference>
<keyword evidence="5" id="KW-0055">Arginine biosynthesis</keyword>
<evidence type="ECO:0000256" key="2">
    <source>
        <dbReference type="ARBA" id="ARBA00022605"/>
    </source>
</evidence>
<comment type="subunit">
    <text evidence="5">Homodimer.</text>
</comment>
<dbReference type="InterPro" id="IPR005814">
    <property type="entry name" value="Aminotrans_3"/>
</dbReference>
<keyword evidence="3 5" id="KW-0808">Transferase</keyword>
<dbReference type="GO" id="GO:0030170">
    <property type="term" value="F:pyridoxal phosphate binding"/>
    <property type="evidence" value="ECO:0007669"/>
    <property type="project" value="InterPro"/>
</dbReference>
<comment type="catalytic activity">
    <reaction evidence="5">
        <text>N(2)-acetyl-L-ornithine + 2-oxoglutarate = N-acetyl-L-glutamate 5-semialdehyde + L-glutamate</text>
        <dbReference type="Rhea" id="RHEA:18049"/>
        <dbReference type="ChEBI" id="CHEBI:16810"/>
        <dbReference type="ChEBI" id="CHEBI:29123"/>
        <dbReference type="ChEBI" id="CHEBI:29985"/>
        <dbReference type="ChEBI" id="CHEBI:57805"/>
        <dbReference type="EC" id="2.6.1.11"/>
    </reaction>
</comment>
<feature type="binding site" evidence="5">
    <location>
        <position position="141"/>
    </location>
    <ligand>
        <name>N(2)-acetyl-L-ornithine</name>
        <dbReference type="ChEBI" id="CHEBI:57805"/>
    </ligand>
</feature>
<dbReference type="AlphaFoldDB" id="A0A926HV37"/>
<dbReference type="FunFam" id="3.40.640.10:FF:000004">
    <property type="entry name" value="Acetylornithine aminotransferase"/>
    <property type="match status" value="1"/>
</dbReference>
<organism evidence="6 7">
    <name type="scientific">Guopingia tenuis</name>
    <dbReference type="NCBI Taxonomy" id="2763656"/>
    <lineage>
        <taxon>Bacteria</taxon>
        <taxon>Bacillati</taxon>
        <taxon>Bacillota</taxon>
        <taxon>Clostridia</taxon>
        <taxon>Christensenellales</taxon>
        <taxon>Christensenellaceae</taxon>
        <taxon>Guopingia</taxon>
    </lineage>
</organism>
<dbReference type="GO" id="GO:0042802">
    <property type="term" value="F:identical protein binding"/>
    <property type="evidence" value="ECO:0007669"/>
    <property type="project" value="TreeGrafter"/>
</dbReference>
<evidence type="ECO:0000256" key="3">
    <source>
        <dbReference type="ARBA" id="ARBA00022679"/>
    </source>
</evidence>
<comment type="miscellaneous">
    <text evidence="5">May also have succinyldiaminopimelate aminotransferase activity, thus carrying out the corresponding step in lysine biosynthesis.</text>
</comment>
<dbReference type="PIRSF" id="PIRSF000521">
    <property type="entry name" value="Transaminase_4ab_Lys_Orn"/>
    <property type="match status" value="1"/>
</dbReference>
<dbReference type="InterPro" id="IPR004636">
    <property type="entry name" value="AcOrn/SuccOrn_fam"/>
</dbReference>
<dbReference type="SUPFAM" id="SSF53383">
    <property type="entry name" value="PLP-dependent transferases"/>
    <property type="match status" value="1"/>
</dbReference>
<comment type="subcellular location">
    <subcellularLocation>
        <location evidence="5">Cytoplasm</location>
    </subcellularLocation>
</comment>